<evidence type="ECO:0000313" key="4">
    <source>
        <dbReference type="EMBL" id="WMW82288.1"/>
    </source>
</evidence>
<evidence type="ECO:0000256" key="1">
    <source>
        <dbReference type="SAM" id="MobiDB-lite"/>
    </source>
</evidence>
<dbReference type="CDD" id="cd00093">
    <property type="entry name" value="HTH_XRE"/>
    <property type="match status" value="1"/>
</dbReference>
<sequence>MSDNSQEQMGQEFEPSSLPKFDSMSVGKRLAYFREQRGWTVQYVAEQLKLSQSQIVSLESDQFDKLPKLVIVRGFVRAYSKLLRIDAAELMSLMPQDADAVALETSLRPALATPFIEPRMSLTGSQENNKRYVVGILVLLILALLTLVIQRTDFGQQLVAKLIGSESKGVSTVSVPVSPDLTQAAAGSAPLAVQSASMVQVNSVASATQDATASTASLPVVSSGTSAAIENVASKVVDEAPKTSSVVPEQTSAAQTNSTNDKLVLRFKHDSWLFVKANGGAVLTSRMVRAGAEESFDVKQGLFVKIGNAADVEAILRGNPLPVVTERDSKVANLNVK</sequence>
<dbReference type="Pfam" id="PF13464">
    <property type="entry name" value="RodZ_C"/>
    <property type="match status" value="1"/>
</dbReference>
<dbReference type="Gene3D" id="1.10.260.40">
    <property type="entry name" value="lambda repressor-like DNA-binding domains"/>
    <property type="match status" value="1"/>
</dbReference>
<accession>A0ABY9RN26</accession>
<dbReference type="SMART" id="SM00530">
    <property type="entry name" value="HTH_XRE"/>
    <property type="match status" value="1"/>
</dbReference>
<gene>
    <name evidence="4" type="ORF">RF679_08430</name>
</gene>
<dbReference type="SUPFAM" id="SSF47413">
    <property type="entry name" value="lambda repressor-like DNA-binding domains"/>
    <property type="match status" value="1"/>
</dbReference>
<dbReference type="InterPro" id="IPR010982">
    <property type="entry name" value="Lambda_DNA-bd_dom_sf"/>
</dbReference>
<name>A0ABY9RN26_9BURK</name>
<evidence type="ECO:0000313" key="5">
    <source>
        <dbReference type="Proteomes" id="UP001181355"/>
    </source>
</evidence>
<keyword evidence="2" id="KW-0472">Membrane</keyword>
<dbReference type="RefSeq" id="WP_309483762.1">
    <property type="nucleotide sequence ID" value="NZ_CP133720.1"/>
</dbReference>
<feature type="transmembrane region" description="Helical" evidence="2">
    <location>
        <begin position="132"/>
        <end position="149"/>
    </location>
</feature>
<reference evidence="4" key="1">
    <citation type="submission" date="2023-09" db="EMBL/GenBank/DDBJ databases">
        <title>Undibacterium sp. 20NA77.5 isolated from freshwater.</title>
        <authorList>
            <person name="Le V."/>
            <person name="Ko S.-R."/>
            <person name="Ahn C.-Y."/>
            <person name="Oh H.-M."/>
        </authorList>
    </citation>
    <scope>NUCLEOTIDE SEQUENCE</scope>
    <source>
        <strain evidence="4">20NA77.5</strain>
    </source>
</reference>
<dbReference type="InterPro" id="IPR001387">
    <property type="entry name" value="Cro/C1-type_HTH"/>
</dbReference>
<dbReference type="PANTHER" id="PTHR34475:SF1">
    <property type="entry name" value="CYTOSKELETON PROTEIN RODZ"/>
    <property type="match status" value="1"/>
</dbReference>
<evidence type="ECO:0000256" key="2">
    <source>
        <dbReference type="SAM" id="Phobius"/>
    </source>
</evidence>
<proteinExistence type="predicted"/>
<keyword evidence="2" id="KW-1133">Transmembrane helix</keyword>
<dbReference type="Pfam" id="PF13413">
    <property type="entry name" value="HTH_25"/>
    <property type="match status" value="1"/>
</dbReference>
<evidence type="ECO:0000259" key="3">
    <source>
        <dbReference type="PROSITE" id="PS50943"/>
    </source>
</evidence>
<keyword evidence="2" id="KW-0812">Transmembrane</keyword>
<organism evidence="4 5">
    <name type="scientific">Undibacterium cyanobacteriorum</name>
    <dbReference type="NCBI Taxonomy" id="3073561"/>
    <lineage>
        <taxon>Bacteria</taxon>
        <taxon>Pseudomonadati</taxon>
        <taxon>Pseudomonadota</taxon>
        <taxon>Betaproteobacteria</taxon>
        <taxon>Burkholderiales</taxon>
        <taxon>Oxalobacteraceae</taxon>
        <taxon>Undibacterium</taxon>
    </lineage>
</organism>
<dbReference type="Proteomes" id="UP001181355">
    <property type="component" value="Chromosome"/>
</dbReference>
<dbReference type="EMBL" id="CP133720">
    <property type="protein sequence ID" value="WMW82288.1"/>
    <property type="molecule type" value="Genomic_DNA"/>
</dbReference>
<dbReference type="InterPro" id="IPR050400">
    <property type="entry name" value="Bact_Cytoskel_RodZ"/>
</dbReference>
<feature type="domain" description="HTH cro/C1-type" evidence="3">
    <location>
        <begin position="30"/>
        <end position="90"/>
    </location>
</feature>
<dbReference type="InterPro" id="IPR025194">
    <property type="entry name" value="RodZ-like_C"/>
</dbReference>
<keyword evidence="5" id="KW-1185">Reference proteome</keyword>
<feature type="region of interest" description="Disordered" evidence="1">
    <location>
        <begin position="1"/>
        <end position="20"/>
    </location>
</feature>
<dbReference type="PROSITE" id="PS50943">
    <property type="entry name" value="HTH_CROC1"/>
    <property type="match status" value="1"/>
</dbReference>
<protein>
    <submittedName>
        <fullName evidence="4">DUF4115 domain-containing protein</fullName>
    </submittedName>
</protein>
<dbReference type="PANTHER" id="PTHR34475">
    <property type="match status" value="1"/>
</dbReference>